<dbReference type="AlphaFoldDB" id="A0AAD6ZW35"/>
<name>A0AAD6ZW35_9AGAR</name>
<keyword evidence="3" id="KW-1185">Reference proteome</keyword>
<evidence type="ECO:0000313" key="3">
    <source>
        <dbReference type="Proteomes" id="UP001218218"/>
    </source>
</evidence>
<dbReference type="EMBL" id="JARIHO010000024">
    <property type="protein sequence ID" value="KAJ7342737.1"/>
    <property type="molecule type" value="Genomic_DNA"/>
</dbReference>
<reference evidence="2" key="1">
    <citation type="submission" date="2023-03" db="EMBL/GenBank/DDBJ databases">
        <title>Massive genome expansion in bonnet fungi (Mycena s.s.) driven by repeated elements and novel gene families across ecological guilds.</title>
        <authorList>
            <consortium name="Lawrence Berkeley National Laboratory"/>
            <person name="Harder C.B."/>
            <person name="Miyauchi S."/>
            <person name="Viragh M."/>
            <person name="Kuo A."/>
            <person name="Thoen E."/>
            <person name="Andreopoulos B."/>
            <person name="Lu D."/>
            <person name="Skrede I."/>
            <person name="Drula E."/>
            <person name="Henrissat B."/>
            <person name="Morin E."/>
            <person name="Kohler A."/>
            <person name="Barry K."/>
            <person name="LaButti K."/>
            <person name="Morin E."/>
            <person name="Salamov A."/>
            <person name="Lipzen A."/>
            <person name="Mereny Z."/>
            <person name="Hegedus B."/>
            <person name="Baldrian P."/>
            <person name="Stursova M."/>
            <person name="Weitz H."/>
            <person name="Taylor A."/>
            <person name="Grigoriev I.V."/>
            <person name="Nagy L.G."/>
            <person name="Martin F."/>
            <person name="Kauserud H."/>
        </authorList>
    </citation>
    <scope>NUCLEOTIDE SEQUENCE</scope>
    <source>
        <strain evidence="2">CBHHK002</strain>
    </source>
</reference>
<feature type="compositionally biased region" description="Basic and acidic residues" evidence="1">
    <location>
        <begin position="200"/>
        <end position="218"/>
    </location>
</feature>
<organism evidence="2 3">
    <name type="scientific">Mycena albidolilacea</name>
    <dbReference type="NCBI Taxonomy" id="1033008"/>
    <lineage>
        <taxon>Eukaryota</taxon>
        <taxon>Fungi</taxon>
        <taxon>Dikarya</taxon>
        <taxon>Basidiomycota</taxon>
        <taxon>Agaricomycotina</taxon>
        <taxon>Agaricomycetes</taxon>
        <taxon>Agaricomycetidae</taxon>
        <taxon>Agaricales</taxon>
        <taxon>Marasmiineae</taxon>
        <taxon>Mycenaceae</taxon>
        <taxon>Mycena</taxon>
    </lineage>
</organism>
<proteinExistence type="predicted"/>
<comment type="caution">
    <text evidence="2">The sequence shown here is derived from an EMBL/GenBank/DDBJ whole genome shotgun (WGS) entry which is preliminary data.</text>
</comment>
<feature type="region of interest" description="Disordered" evidence="1">
    <location>
        <begin position="200"/>
        <end position="227"/>
    </location>
</feature>
<sequence length="285" mass="31725">MVTIFQLDYNNFASFSKTGPKYTSTGNLLETQFWTVFANEFPPPVVHKLFPQFGVVTLGYTLYILGSGPTLAEVCRGIAEVPRQNQAAVSSYMAALNIKFGFKVGGCSNNNRGIIGTWYGKKKPPKAPLEIEYAHRNKRTYGKHSWPLPCSLSRVTAIHGRSGGEHKAGHVQRKDELGVLIFGVAEGLRLLSLKLEGMHRDEETERARDESGRKKETSTWHQPTGNGVIDHHLMSDLEWTWRDISSKAPLGGPMATARPFPSYSDRAFLLDQDKNQDPSTTGNFL</sequence>
<gene>
    <name evidence="2" type="ORF">DFH08DRAFT_938138</name>
</gene>
<evidence type="ECO:0000256" key="1">
    <source>
        <dbReference type="SAM" id="MobiDB-lite"/>
    </source>
</evidence>
<protein>
    <submittedName>
        <fullName evidence="2">Uncharacterized protein</fullName>
    </submittedName>
</protein>
<dbReference type="Proteomes" id="UP001218218">
    <property type="component" value="Unassembled WGS sequence"/>
</dbReference>
<evidence type="ECO:0000313" key="2">
    <source>
        <dbReference type="EMBL" id="KAJ7342737.1"/>
    </source>
</evidence>
<accession>A0AAD6ZW35</accession>